<dbReference type="Pfam" id="PF01321">
    <property type="entry name" value="Creatinase_N"/>
    <property type="match status" value="1"/>
</dbReference>
<dbReference type="AlphaFoldDB" id="A0A343J948"/>
<dbReference type="SUPFAM" id="SSF55920">
    <property type="entry name" value="Creatinase/aminopeptidase"/>
    <property type="match status" value="1"/>
</dbReference>
<organism evidence="3 4">
    <name type="scientific">Clostridium isatidis</name>
    <dbReference type="NCBI Taxonomy" id="182773"/>
    <lineage>
        <taxon>Bacteria</taxon>
        <taxon>Bacillati</taxon>
        <taxon>Bacillota</taxon>
        <taxon>Clostridia</taxon>
        <taxon>Eubacteriales</taxon>
        <taxon>Clostridiaceae</taxon>
        <taxon>Clostridium</taxon>
    </lineage>
</organism>
<dbReference type="InterPro" id="IPR000994">
    <property type="entry name" value="Pept_M24"/>
</dbReference>
<reference evidence="3 4" key="1">
    <citation type="submission" date="2016-08" db="EMBL/GenBank/DDBJ databases">
        <title>Complete Genome Sequence Of The Indigo Reducing Clostridium isatidis DSM15098.</title>
        <authorList>
            <person name="Little G.T."/>
            <person name="Minton N.P."/>
        </authorList>
    </citation>
    <scope>NUCLEOTIDE SEQUENCE [LARGE SCALE GENOMIC DNA]</scope>
    <source>
        <strain evidence="3 4">DSM 15098</strain>
    </source>
</reference>
<dbReference type="InterPro" id="IPR050659">
    <property type="entry name" value="Peptidase_M24B"/>
</dbReference>
<gene>
    <name evidence="3" type="ORF">BEN51_00590</name>
</gene>
<keyword evidence="4" id="KW-1185">Reference proteome</keyword>
<dbReference type="OrthoDB" id="9806388at2"/>
<dbReference type="Gene3D" id="3.90.230.10">
    <property type="entry name" value="Creatinase/methionine aminopeptidase superfamily"/>
    <property type="match status" value="1"/>
</dbReference>
<sequence>MKENRIKRLLCLMKEQNLEQIIVTSSPDLFYLTGKWFSTGERMIALYLNIDGNHRFIVNKLFPIYEDLGLDIIWYSDEEDPIKLLSTVVDKTKVLGVDKSWPAHFLIRLMDIKGAKAFVNSSLILDRLRMIKDEEEIDLMRKSSEINDKVMLDLWNNLKEGETERYYSNLLKEIYEGYGVSKFSFDPIVAVSPNGADPHHECDNTKITKGKSIVLDIGGVYNYYCSDMTRTVFFGEAPSKRHEEIYNIVKEANLRAISRVKEGVKFSDIDKVARSFIEEAGYGEYFTHRTGHSIGIEDHDFGDVSSVNHEEVKAGMIFSIEPGIYLKDDIGVRIEDLVLVTKDGCELLNKVSKEITIIK</sequence>
<dbReference type="InterPro" id="IPR036005">
    <property type="entry name" value="Creatinase/aminopeptidase-like"/>
</dbReference>
<feature type="domain" description="Creatinase N-terminal" evidence="2">
    <location>
        <begin position="5"/>
        <end position="131"/>
    </location>
</feature>
<dbReference type="EMBL" id="CP016786">
    <property type="protein sequence ID" value="ASW42056.1"/>
    <property type="molecule type" value="Genomic_DNA"/>
</dbReference>
<evidence type="ECO:0000259" key="1">
    <source>
        <dbReference type="Pfam" id="PF00557"/>
    </source>
</evidence>
<dbReference type="Gene3D" id="3.40.350.10">
    <property type="entry name" value="Creatinase/prolidase N-terminal domain"/>
    <property type="match status" value="1"/>
</dbReference>
<dbReference type="KEGG" id="cia:BEN51_00590"/>
<dbReference type="CDD" id="cd01092">
    <property type="entry name" value="APP-like"/>
    <property type="match status" value="1"/>
</dbReference>
<dbReference type="PANTHER" id="PTHR46112">
    <property type="entry name" value="AMINOPEPTIDASE"/>
    <property type="match status" value="1"/>
</dbReference>
<name>A0A343J948_9CLOT</name>
<dbReference type="PANTHER" id="PTHR46112:SF3">
    <property type="entry name" value="AMINOPEPTIDASE YPDF"/>
    <property type="match status" value="1"/>
</dbReference>
<protein>
    <submittedName>
        <fullName evidence="3">Proline dipeptidase</fullName>
    </submittedName>
</protein>
<evidence type="ECO:0000313" key="3">
    <source>
        <dbReference type="EMBL" id="ASW42056.1"/>
    </source>
</evidence>
<accession>A0A343J948</accession>
<dbReference type="InterPro" id="IPR029149">
    <property type="entry name" value="Creatin/AminoP/Spt16_N"/>
</dbReference>
<evidence type="ECO:0000259" key="2">
    <source>
        <dbReference type="Pfam" id="PF01321"/>
    </source>
</evidence>
<dbReference type="RefSeq" id="WP_119864191.1">
    <property type="nucleotide sequence ID" value="NZ_CP016786.1"/>
</dbReference>
<dbReference type="InterPro" id="IPR000587">
    <property type="entry name" value="Creatinase_N"/>
</dbReference>
<dbReference type="SUPFAM" id="SSF53092">
    <property type="entry name" value="Creatinase/prolidase N-terminal domain"/>
    <property type="match status" value="1"/>
</dbReference>
<proteinExistence type="predicted"/>
<evidence type="ECO:0000313" key="4">
    <source>
        <dbReference type="Proteomes" id="UP000264883"/>
    </source>
</evidence>
<dbReference type="Pfam" id="PF00557">
    <property type="entry name" value="Peptidase_M24"/>
    <property type="match status" value="1"/>
</dbReference>
<dbReference type="Proteomes" id="UP000264883">
    <property type="component" value="Chromosome"/>
</dbReference>
<feature type="domain" description="Peptidase M24" evidence="1">
    <location>
        <begin position="139"/>
        <end position="342"/>
    </location>
</feature>